<dbReference type="GO" id="GO:0009384">
    <property type="term" value="F:N-acylmannosamine kinase activity"/>
    <property type="evidence" value="ECO:0007669"/>
    <property type="project" value="TreeGrafter"/>
</dbReference>
<evidence type="ECO:0000313" key="2">
    <source>
        <dbReference type="EMBL" id="TCS84325.1"/>
    </source>
</evidence>
<reference evidence="2 3" key="1">
    <citation type="submission" date="2019-03" db="EMBL/GenBank/DDBJ databases">
        <title>Genomic Encyclopedia of Type Strains, Phase IV (KMG-IV): sequencing the most valuable type-strain genomes for metagenomic binning, comparative biology and taxonomic classification.</title>
        <authorList>
            <person name="Goeker M."/>
        </authorList>
    </citation>
    <scope>NUCLEOTIDE SEQUENCE [LARGE SCALE GENOMIC DNA]</scope>
    <source>
        <strain evidence="2 3">DSM 21100</strain>
    </source>
</reference>
<dbReference type="OrthoDB" id="9810372at2"/>
<dbReference type="PANTHER" id="PTHR18964">
    <property type="entry name" value="ROK (REPRESSOR, ORF, KINASE) FAMILY"/>
    <property type="match status" value="1"/>
</dbReference>
<dbReference type="EMBL" id="SMAD01000021">
    <property type="protein sequence ID" value="TCS84325.1"/>
    <property type="molecule type" value="Genomic_DNA"/>
</dbReference>
<gene>
    <name evidence="2" type="ORF">EDD80_1212</name>
</gene>
<protein>
    <submittedName>
        <fullName evidence="2">N-acetylglucosamine kinase</fullName>
    </submittedName>
</protein>
<dbReference type="InterPro" id="IPR043129">
    <property type="entry name" value="ATPase_NBD"/>
</dbReference>
<dbReference type="InterPro" id="IPR000600">
    <property type="entry name" value="ROK"/>
</dbReference>
<dbReference type="PANTHER" id="PTHR18964:SF149">
    <property type="entry name" value="BIFUNCTIONAL UDP-N-ACETYLGLUCOSAMINE 2-EPIMERASE_N-ACETYLMANNOSAMINE KINASE"/>
    <property type="match status" value="1"/>
</dbReference>
<dbReference type="InterPro" id="IPR049874">
    <property type="entry name" value="ROK_cs"/>
</dbReference>
<dbReference type="Proteomes" id="UP000295807">
    <property type="component" value="Unassembled WGS sequence"/>
</dbReference>
<dbReference type="GO" id="GO:0008761">
    <property type="term" value="F:UDP-N-acetylglucosamine 2-epimerase activity"/>
    <property type="evidence" value="ECO:0007669"/>
    <property type="project" value="TreeGrafter"/>
</dbReference>
<keyword evidence="2" id="KW-0808">Transferase</keyword>
<evidence type="ECO:0000256" key="1">
    <source>
        <dbReference type="ARBA" id="ARBA00006479"/>
    </source>
</evidence>
<comment type="similarity">
    <text evidence="1">Belongs to the ROK (NagC/XylR) family.</text>
</comment>
<dbReference type="SUPFAM" id="SSF53067">
    <property type="entry name" value="Actin-like ATPase domain"/>
    <property type="match status" value="1"/>
</dbReference>
<keyword evidence="3" id="KW-1185">Reference proteome</keyword>
<proteinExistence type="inferred from homology"/>
<keyword evidence="2" id="KW-0418">Kinase</keyword>
<name>A0A4R3KKC9_9SPHI</name>
<accession>A0A4R3KKC9</accession>
<dbReference type="RefSeq" id="WP_132130718.1">
    <property type="nucleotide sequence ID" value="NZ_CP042432.1"/>
</dbReference>
<organism evidence="2 3">
    <name type="scientific">Anseongella ginsenosidimutans</name>
    <dbReference type="NCBI Taxonomy" id="496056"/>
    <lineage>
        <taxon>Bacteria</taxon>
        <taxon>Pseudomonadati</taxon>
        <taxon>Bacteroidota</taxon>
        <taxon>Sphingobacteriia</taxon>
        <taxon>Sphingobacteriales</taxon>
        <taxon>Sphingobacteriaceae</taxon>
        <taxon>Anseongella</taxon>
    </lineage>
</organism>
<dbReference type="Gene3D" id="3.30.420.40">
    <property type="match status" value="2"/>
</dbReference>
<comment type="caution">
    <text evidence="2">The sequence shown here is derived from an EMBL/GenBank/DDBJ whole genome shotgun (WGS) entry which is preliminary data.</text>
</comment>
<sequence length="299" mass="31952">MKPLWGIDLGGTKIEGVVIESREHPRELARLRIPTEAGEGYLHIVQQVNKLITALEKETGLKPERIGIGTPGVLEPSTLTMKNCNTTALNGKPFKTDLEAVTGLPVKMANDANCFAIAEACLGAGKPFLQESEVIFGVIMGTGVGGGIVIDGKAITGLQGIAGEWGHNFLDESGGPCYCGRSGCVETILSGPSLERYYACISGEKLPLKEIVALYRQGFEHACATMQRMNHFFGKAIANVINIVDPHLIILGGGLGNIDLLYTEGIKSVEKFIFNPRLETRFLKPELGDSAGVFGAALL</sequence>
<evidence type="ECO:0000313" key="3">
    <source>
        <dbReference type="Proteomes" id="UP000295807"/>
    </source>
</evidence>
<dbReference type="PROSITE" id="PS01125">
    <property type="entry name" value="ROK"/>
    <property type="match status" value="1"/>
</dbReference>
<dbReference type="AlphaFoldDB" id="A0A4R3KKC9"/>
<dbReference type="Pfam" id="PF00480">
    <property type="entry name" value="ROK"/>
    <property type="match status" value="1"/>
</dbReference>